<evidence type="ECO:0000256" key="9">
    <source>
        <dbReference type="ARBA" id="ARBA00046608"/>
    </source>
</evidence>
<dbReference type="Proteomes" id="UP001302494">
    <property type="component" value="Chromosome"/>
</dbReference>
<dbReference type="HAMAP" id="MF_00019">
    <property type="entry name" value="PlsX"/>
    <property type="match status" value="1"/>
</dbReference>
<dbReference type="Pfam" id="PF02504">
    <property type="entry name" value="FA_synthesis"/>
    <property type="match status" value="1"/>
</dbReference>
<dbReference type="NCBIfam" id="TIGR00182">
    <property type="entry name" value="plsX"/>
    <property type="match status" value="1"/>
</dbReference>
<comment type="subunit">
    <text evidence="9 10">Homodimer. Probably interacts with PlsY.</text>
</comment>
<evidence type="ECO:0000256" key="8">
    <source>
        <dbReference type="ARBA" id="ARBA00024069"/>
    </source>
</evidence>
<dbReference type="AlphaFoldDB" id="A0AA96GJX7"/>
<proteinExistence type="inferred from homology"/>
<dbReference type="EMBL" id="CP116968">
    <property type="protein sequence ID" value="WNM61610.1"/>
    <property type="molecule type" value="Genomic_DNA"/>
</dbReference>
<keyword evidence="11" id="KW-0012">Acyltransferase</keyword>
<name>A0AA96GJX7_9BACT</name>
<dbReference type="GO" id="GO:0043811">
    <property type="term" value="F:phosphate:acyl-[acyl carrier protein] acyltransferase activity"/>
    <property type="evidence" value="ECO:0007669"/>
    <property type="project" value="UniProtKB-UniRule"/>
</dbReference>
<dbReference type="SUPFAM" id="SSF53659">
    <property type="entry name" value="Isocitrate/Isopropylmalate dehydrogenase-like"/>
    <property type="match status" value="1"/>
</dbReference>
<comment type="catalytic activity">
    <reaction evidence="1 10">
        <text>a fatty acyl-[ACP] + phosphate = an acyl phosphate + holo-[ACP]</text>
        <dbReference type="Rhea" id="RHEA:42292"/>
        <dbReference type="Rhea" id="RHEA-COMP:9685"/>
        <dbReference type="Rhea" id="RHEA-COMP:14125"/>
        <dbReference type="ChEBI" id="CHEBI:43474"/>
        <dbReference type="ChEBI" id="CHEBI:59918"/>
        <dbReference type="ChEBI" id="CHEBI:64479"/>
        <dbReference type="ChEBI" id="CHEBI:138651"/>
        <dbReference type="EC" id="2.3.1.274"/>
    </reaction>
</comment>
<evidence type="ECO:0000256" key="5">
    <source>
        <dbReference type="ARBA" id="ARBA00023098"/>
    </source>
</evidence>
<evidence type="ECO:0000256" key="7">
    <source>
        <dbReference type="ARBA" id="ARBA00023264"/>
    </source>
</evidence>
<comment type="similarity">
    <text evidence="10">Belongs to the PlsX family.</text>
</comment>
<comment type="subcellular location">
    <subcellularLocation>
        <location evidence="10">Cytoplasm</location>
    </subcellularLocation>
    <text evidence="10">Associated with the membrane possibly through PlsY.</text>
</comment>
<dbReference type="GO" id="GO:0005737">
    <property type="term" value="C:cytoplasm"/>
    <property type="evidence" value="ECO:0007669"/>
    <property type="project" value="UniProtKB-SubCell"/>
</dbReference>
<keyword evidence="5 10" id="KW-0443">Lipid metabolism</keyword>
<dbReference type="GO" id="GO:0008654">
    <property type="term" value="P:phospholipid biosynthetic process"/>
    <property type="evidence" value="ECO:0007669"/>
    <property type="project" value="UniProtKB-KW"/>
</dbReference>
<keyword evidence="7 10" id="KW-1208">Phospholipid metabolism</keyword>
<dbReference type="Gene3D" id="3.40.718.10">
    <property type="entry name" value="Isopropylmalate Dehydrogenase"/>
    <property type="match status" value="1"/>
</dbReference>
<sequence length="331" mass="35118">MKIAVDAMGGDHGLSPNVEGAIQATRESSLSIILVGDEPSLQSHLDKLGGTKAGIEIFHAPQVVDMHESPALIARKKRDSSIWKATELVKNKQADALVSAGNTGATMVSAFFLLGLIQGVERPAIAATLPTRQGKAIMLDVGATVDCTARQLFQFGIMGHEYGRHLLGTDRPRVGLLSIGEEDTKGNEVTKETFKLLKDSPINFIGNVEGRDVYSGNADVIVTDGFIGNVALKISEGLADAIKKMLMKEIAQSALGRLSYLFVAGPLLRLRRKTDYAEFGGAPLLGVEGISMICHGRSSSKAIKNAILRAQALAEGGLIGEIRGDIAQGCM</sequence>
<accession>A0AA96GJX7</accession>
<dbReference type="PANTHER" id="PTHR30100">
    <property type="entry name" value="FATTY ACID/PHOSPHOLIPID SYNTHESIS PROTEIN PLSX"/>
    <property type="match status" value="1"/>
</dbReference>
<evidence type="ECO:0000313" key="12">
    <source>
        <dbReference type="Proteomes" id="UP001302494"/>
    </source>
</evidence>
<reference evidence="11 12" key="1">
    <citation type="submission" date="2023-01" db="EMBL/GenBank/DDBJ databases">
        <title>Cultivation and genomic characterization of new, ubiquitous marine nitrite-oxidizing bacteria from the Nitrospirales.</title>
        <authorList>
            <person name="Mueller A.J."/>
            <person name="Daebeler A."/>
            <person name="Herbold C.W."/>
            <person name="Kirkegaard R.H."/>
            <person name="Daims H."/>
        </authorList>
    </citation>
    <scope>NUCLEOTIDE SEQUENCE [LARGE SCALE GENOMIC DNA]</scope>
    <source>
        <strain evidence="11 12">DK</strain>
    </source>
</reference>
<keyword evidence="6 10" id="KW-0594">Phospholipid biosynthesis</keyword>
<comment type="pathway">
    <text evidence="10">Lipid metabolism; phospholipid metabolism.</text>
</comment>
<keyword evidence="3 10" id="KW-0444">Lipid biosynthesis</keyword>
<evidence type="ECO:0000256" key="3">
    <source>
        <dbReference type="ARBA" id="ARBA00022516"/>
    </source>
</evidence>
<dbReference type="PIRSF" id="PIRSF002465">
    <property type="entry name" value="Phsphlp_syn_PlsX"/>
    <property type="match status" value="1"/>
</dbReference>
<dbReference type="InterPro" id="IPR003664">
    <property type="entry name" value="FA_synthesis"/>
</dbReference>
<dbReference type="InterPro" id="IPR012281">
    <property type="entry name" value="Phospholipid_synth_PlsX-like"/>
</dbReference>
<evidence type="ECO:0000313" key="11">
    <source>
        <dbReference type="EMBL" id="WNM61610.1"/>
    </source>
</evidence>
<dbReference type="GO" id="GO:0006633">
    <property type="term" value="P:fatty acid biosynthetic process"/>
    <property type="evidence" value="ECO:0007669"/>
    <property type="project" value="UniProtKB-UniRule"/>
</dbReference>
<evidence type="ECO:0000256" key="10">
    <source>
        <dbReference type="HAMAP-Rule" id="MF_00019"/>
    </source>
</evidence>
<evidence type="ECO:0000256" key="6">
    <source>
        <dbReference type="ARBA" id="ARBA00023209"/>
    </source>
</evidence>
<comment type="function">
    <text evidence="10">Catalyzes the reversible formation of acyl-phosphate (acyl-PO(4)) from acyl-[acyl-carrier-protein] (acyl-ACP). This enzyme utilizes acyl-ACP as fatty acyl donor, but not acyl-CoA.</text>
</comment>
<dbReference type="EC" id="2.3.1.274" evidence="8 10"/>
<dbReference type="PANTHER" id="PTHR30100:SF1">
    <property type="entry name" value="PHOSPHATE ACYLTRANSFERASE"/>
    <property type="match status" value="1"/>
</dbReference>
<organism evidence="11 12">
    <name type="scientific">Candidatus Nitrospira neomarina</name>
    <dbReference type="NCBI Taxonomy" id="3020899"/>
    <lineage>
        <taxon>Bacteria</taxon>
        <taxon>Pseudomonadati</taxon>
        <taxon>Nitrospirota</taxon>
        <taxon>Nitrospiria</taxon>
        <taxon>Nitrospirales</taxon>
        <taxon>Nitrospiraceae</taxon>
        <taxon>Nitrospira</taxon>
    </lineage>
</organism>
<keyword evidence="12" id="KW-1185">Reference proteome</keyword>
<evidence type="ECO:0000256" key="1">
    <source>
        <dbReference type="ARBA" id="ARBA00001232"/>
    </source>
</evidence>
<dbReference type="RefSeq" id="WP_312744007.1">
    <property type="nucleotide sequence ID" value="NZ_CP116968.1"/>
</dbReference>
<gene>
    <name evidence="10 11" type="primary">plsX</name>
    <name evidence="11" type="ORF">PQG83_17910</name>
</gene>
<evidence type="ECO:0000256" key="2">
    <source>
        <dbReference type="ARBA" id="ARBA00022490"/>
    </source>
</evidence>
<dbReference type="KEGG" id="nneo:PQG83_17910"/>
<protein>
    <recommendedName>
        <fullName evidence="8 10">Phosphate acyltransferase</fullName>
        <ecNumber evidence="8 10">2.3.1.274</ecNumber>
    </recommendedName>
    <alternativeName>
        <fullName evidence="10">Acyl-ACP phosphotransacylase</fullName>
    </alternativeName>
    <alternativeName>
        <fullName evidence="10">Acyl-[acyl-carrier-protein]--phosphate acyltransferase</fullName>
    </alternativeName>
    <alternativeName>
        <fullName evidence="10">Phosphate-acyl-ACP acyltransferase</fullName>
    </alternativeName>
</protein>
<keyword evidence="2 10" id="KW-0963">Cytoplasm</keyword>
<keyword evidence="4 10" id="KW-0808">Transferase</keyword>
<evidence type="ECO:0000256" key="4">
    <source>
        <dbReference type="ARBA" id="ARBA00022679"/>
    </source>
</evidence>